<dbReference type="Pfam" id="PF07470">
    <property type="entry name" value="Glyco_hydro_88"/>
    <property type="match status" value="1"/>
</dbReference>
<dbReference type="SUPFAM" id="SSF48208">
    <property type="entry name" value="Six-hairpin glycosidases"/>
    <property type="match status" value="1"/>
</dbReference>
<reference evidence="2" key="1">
    <citation type="submission" date="2016-02" db="EMBL/GenBank/DDBJ databases">
        <title>Genome sequence of Bacillus trypoxylicola KCTC 13244(T).</title>
        <authorList>
            <person name="Jeong H."/>
            <person name="Park S.-H."/>
            <person name="Choi S.-K."/>
        </authorList>
    </citation>
    <scope>NUCLEOTIDE SEQUENCE [LARGE SCALE GENOMIC DNA]</scope>
    <source>
        <strain evidence="2">KCTC 13244</strain>
    </source>
</reference>
<keyword evidence="3" id="KW-1185">Reference proteome</keyword>
<dbReference type="InterPro" id="IPR008928">
    <property type="entry name" value="6-hairpin_glycosidase_sf"/>
</dbReference>
<dbReference type="AlphaFoldDB" id="A0A162EJ44"/>
<dbReference type="Proteomes" id="UP000075806">
    <property type="component" value="Unassembled WGS sequence"/>
</dbReference>
<dbReference type="RefSeq" id="WP_061948076.1">
    <property type="nucleotide sequence ID" value="NZ_LTAO01000010.1"/>
</dbReference>
<dbReference type="PANTHER" id="PTHR33886">
    <property type="entry name" value="UNSATURATED RHAMNOGALACTURONAN HYDROLASE (EUROFUNG)"/>
    <property type="match status" value="1"/>
</dbReference>
<protein>
    <recommendedName>
        <fullName evidence="4">Glycosyl hydrolase</fullName>
    </recommendedName>
</protein>
<dbReference type="Gene3D" id="1.50.10.10">
    <property type="match status" value="1"/>
</dbReference>
<dbReference type="EMBL" id="LTAO01000010">
    <property type="protein sequence ID" value="KYG33030.1"/>
    <property type="molecule type" value="Genomic_DNA"/>
</dbReference>
<gene>
    <name evidence="2" type="ORF">AZF04_17885</name>
</gene>
<dbReference type="InterPro" id="IPR010905">
    <property type="entry name" value="Glyco_hydro_88"/>
</dbReference>
<sequence>MEPYFPINESIYSKLENNVEATLATISNRYMGSNPAHPITYRAFHTEGFKRLKDYRYDFALQQKFPECEDGQYVYAWAKLWQDTDAPLMFAINCYGPAVLYLNGEQVYRSSIVEELDPKKRIGLRLTLIKGWNFFLLRFRKTTSGIGGIFGTGSFKRHPMHFLSPTKEREGQEGWVFTEPLDQPLEILPTEESVSLAKEKWLPKLNHHGQDQMVHLGDCYPGINDGYAIAWTKLSVQEVDEKLFTIKGQSKGALSVFINHEKVCSIKEVGHFEFQISLSYGDYELFVQSYALEDDWNFSLQLPEELSIISPFPIKGAIDSWVLTGPFKREKALDLNSIKTKEALKEGIDGPVYYKLNQNRLVVRPYLENSLFGKWDYPLGVTLYGLLQTGRVIKRQDIIDYVIKHIETSTSLYRYSLWDKTQYGAAGVNNQLSAIDSLDDCGSFGATMLISSEDAEITDSSLIAKDVANHITHIQDRLEDGTLYRRFGSVDFMKDTLWCDDLYMGTFFLSQYYKKTNDPVYLEDAIHQFISYKKYMYMSDLKIMSHVYDYKFNTTTNIPWGRGNGWVIFSLAELLLVLPENHKKRPELLSFFRELSEGFLSLQGESGMWHQVLTDFESYEETSCTSMFIYAFSKGIQQGWYEQPTPYVQSVFKSWKAMEQISIDKLGNVYGVCQGSGYSFTGDYYKHDLTWILNDTHGTGIVLLAGIETVQLRSWLLDRREGILSEL</sequence>
<dbReference type="InterPro" id="IPR052043">
    <property type="entry name" value="PolySaccharide_Degr_Enz"/>
</dbReference>
<accession>A0A162EJ44</accession>
<name>A0A162EJ44_9BACI</name>
<dbReference type="OrthoDB" id="9807186at2"/>
<evidence type="ECO:0008006" key="4">
    <source>
        <dbReference type="Google" id="ProtNLM"/>
    </source>
</evidence>
<evidence type="ECO:0000313" key="3">
    <source>
        <dbReference type="Proteomes" id="UP000075806"/>
    </source>
</evidence>
<proteinExistence type="predicted"/>
<keyword evidence="1" id="KW-0378">Hydrolase</keyword>
<dbReference type="GO" id="GO:0005975">
    <property type="term" value="P:carbohydrate metabolic process"/>
    <property type="evidence" value="ECO:0007669"/>
    <property type="project" value="InterPro"/>
</dbReference>
<evidence type="ECO:0000256" key="1">
    <source>
        <dbReference type="ARBA" id="ARBA00022801"/>
    </source>
</evidence>
<organism evidence="2 3">
    <name type="scientific">Alkalihalobacillus trypoxylicola</name>
    <dbReference type="NCBI Taxonomy" id="519424"/>
    <lineage>
        <taxon>Bacteria</taxon>
        <taxon>Bacillati</taxon>
        <taxon>Bacillota</taxon>
        <taxon>Bacilli</taxon>
        <taxon>Bacillales</taxon>
        <taxon>Bacillaceae</taxon>
        <taxon>Alkalihalobacillus</taxon>
    </lineage>
</organism>
<dbReference type="InterPro" id="IPR012341">
    <property type="entry name" value="6hp_glycosidase-like_sf"/>
</dbReference>
<dbReference type="GO" id="GO:0016787">
    <property type="term" value="F:hydrolase activity"/>
    <property type="evidence" value="ECO:0007669"/>
    <property type="project" value="UniProtKB-KW"/>
</dbReference>
<evidence type="ECO:0000313" key="2">
    <source>
        <dbReference type="EMBL" id="KYG33030.1"/>
    </source>
</evidence>
<comment type="caution">
    <text evidence="2">The sequence shown here is derived from an EMBL/GenBank/DDBJ whole genome shotgun (WGS) entry which is preliminary data.</text>
</comment>
<dbReference type="STRING" id="519424.AZF04_17885"/>
<dbReference type="PANTHER" id="PTHR33886:SF8">
    <property type="entry name" value="UNSATURATED RHAMNOGALACTURONAN HYDROLASE (EUROFUNG)"/>
    <property type="match status" value="1"/>
</dbReference>